<evidence type="ECO:0000313" key="2">
    <source>
        <dbReference type="EMBL" id="KAF0736699.1"/>
    </source>
</evidence>
<dbReference type="AlphaFoldDB" id="A0A6G0X9G7"/>
<keyword evidence="1" id="KW-0175">Coiled coil</keyword>
<feature type="coiled-coil region" evidence="1">
    <location>
        <begin position="55"/>
        <end position="124"/>
    </location>
</feature>
<dbReference type="EMBL" id="VJMJ01000088">
    <property type="protein sequence ID" value="KAF0736699.1"/>
    <property type="molecule type" value="Genomic_DNA"/>
</dbReference>
<evidence type="ECO:0000256" key="1">
    <source>
        <dbReference type="SAM" id="Coils"/>
    </source>
</evidence>
<protein>
    <recommendedName>
        <fullName evidence="4">START domain-containing protein</fullName>
    </recommendedName>
</protein>
<sequence length="392" mass="44868">MPRQRRQWAFQETALPLEKSTLSAREMQYDAKEAVQGTLIASRRVLQRHRMRDYRHALALEAKFLTHQAQELERQLARLNKSAHETALGPLPWREIAAALAESVENASDEHKALRNQVNLQQHLVRVMHAWVEQYCSVWPTALTNRHHQTWQHVHLVAHDESRALGLEWITNQMLHQTDAILARCAFPSTCETFLDVQLVPQEDTGGYLYVQRHQTIFHTSPAAAARVLHGIYIKHTSGPTGDIQDLETRFDGESGRYSKQTVEGNHGVHFLRRQIILDDKTSLIVGRNILGDDKYPVGPYVRHGLAWILVKEIAPNCVLYQNYLVLEQLHTPQGEYLSLEQDAAYRGITLPVDGLPSKKWKTFEQASQAQAIDKIHAVEDYLCRLLRDSQA</sequence>
<reference evidence="2 3" key="1">
    <citation type="submission" date="2019-07" db="EMBL/GenBank/DDBJ databases">
        <title>Genomics analysis of Aphanomyces spp. identifies a new class of oomycete effector associated with host adaptation.</title>
        <authorList>
            <person name="Gaulin E."/>
        </authorList>
    </citation>
    <scope>NUCLEOTIDE SEQUENCE [LARGE SCALE GENOMIC DNA]</scope>
    <source>
        <strain evidence="2 3">ATCC 201684</strain>
    </source>
</reference>
<dbReference type="VEuPathDB" id="FungiDB:AeMF1_016948"/>
<proteinExistence type="predicted"/>
<name>A0A6G0X9G7_9STRA</name>
<gene>
    <name evidence="2" type="ORF">Ae201684_007146</name>
</gene>
<evidence type="ECO:0000313" key="3">
    <source>
        <dbReference type="Proteomes" id="UP000481153"/>
    </source>
</evidence>
<comment type="caution">
    <text evidence="2">The sequence shown here is derived from an EMBL/GenBank/DDBJ whole genome shotgun (WGS) entry which is preliminary data.</text>
</comment>
<keyword evidence="3" id="KW-1185">Reference proteome</keyword>
<accession>A0A6G0X9G7</accession>
<evidence type="ECO:0008006" key="4">
    <source>
        <dbReference type="Google" id="ProtNLM"/>
    </source>
</evidence>
<organism evidence="2 3">
    <name type="scientific">Aphanomyces euteiches</name>
    <dbReference type="NCBI Taxonomy" id="100861"/>
    <lineage>
        <taxon>Eukaryota</taxon>
        <taxon>Sar</taxon>
        <taxon>Stramenopiles</taxon>
        <taxon>Oomycota</taxon>
        <taxon>Saprolegniomycetes</taxon>
        <taxon>Saprolegniales</taxon>
        <taxon>Verrucalvaceae</taxon>
        <taxon>Aphanomyces</taxon>
    </lineage>
</organism>
<dbReference type="Proteomes" id="UP000481153">
    <property type="component" value="Unassembled WGS sequence"/>
</dbReference>